<dbReference type="STRING" id="1028.SAMN05661096_02498"/>
<gene>
    <name evidence="2" type="ORF">SAMN05661096_02498</name>
</gene>
<dbReference type="Proteomes" id="UP000193804">
    <property type="component" value="Unassembled WGS sequence"/>
</dbReference>
<keyword evidence="3" id="KW-1185">Reference proteome</keyword>
<feature type="transmembrane region" description="Helical" evidence="1">
    <location>
        <begin position="110"/>
        <end position="129"/>
    </location>
</feature>
<evidence type="ECO:0000313" key="3">
    <source>
        <dbReference type="Proteomes" id="UP000193804"/>
    </source>
</evidence>
<feature type="transmembrane region" description="Helical" evidence="1">
    <location>
        <begin position="38"/>
        <end position="55"/>
    </location>
</feature>
<evidence type="ECO:0000313" key="2">
    <source>
        <dbReference type="EMBL" id="SMG38035.1"/>
    </source>
</evidence>
<name>A0A1X7KAY5_9BACT</name>
<keyword evidence="1" id="KW-0812">Transmembrane</keyword>
<feature type="transmembrane region" description="Helical" evidence="1">
    <location>
        <begin position="12"/>
        <end position="31"/>
    </location>
</feature>
<keyword evidence="1" id="KW-1133">Transmembrane helix</keyword>
<dbReference type="RefSeq" id="WP_085517663.1">
    <property type="nucleotide sequence ID" value="NZ_FXAW01000005.1"/>
</dbReference>
<dbReference type="OrthoDB" id="853672at2"/>
<sequence>MNDAHFHLIVNHLPIIIPVIGLILMISGFIFKAEILKRAGYLFFILAAITAFFAMSSGEEAEEIVEELQGIEHRFIEAHEENAEVFATLLYILGGIALVGIWANLKNKSYSKVIAFITMAFTLVVLFYAQKTGTTGGEITHSEIRTETSLESK</sequence>
<accession>A0A1X7KAY5</accession>
<evidence type="ECO:0000256" key="1">
    <source>
        <dbReference type="SAM" id="Phobius"/>
    </source>
</evidence>
<organism evidence="2 3">
    <name type="scientific">Marivirga sericea</name>
    <dbReference type="NCBI Taxonomy" id="1028"/>
    <lineage>
        <taxon>Bacteria</taxon>
        <taxon>Pseudomonadati</taxon>
        <taxon>Bacteroidota</taxon>
        <taxon>Cytophagia</taxon>
        <taxon>Cytophagales</taxon>
        <taxon>Marivirgaceae</taxon>
        <taxon>Marivirga</taxon>
    </lineage>
</organism>
<proteinExistence type="predicted"/>
<protein>
    <submittedName>
        <fullName evidence="2">Uncharacterized membrane protein</fullName>
    </submittedName>
</protein>
<dbReference type="AlphaFoldDB" id="A0A1X7KAY5"/>
<dbReference type="EMBL" id="FXAW01000005">
    <property type="protein sequence ID" value="SMG38035.1"/>
    <property type="molecule type" value="Genomic_DNA"/>
</dbReference>
<reference evidence="3" key="1">
    <citation type="submission" date="2017-04" db="EMBL/GenBank/DDBJ databases">
        <authorList>
            <person name="Varghese N."/>
            <person name="Submissions S."/>
        </authorList>
    </citation>
    <scope>NUCLEOTIDE SEQUENCE [LARGE SCALE GENOMIC DNA]</scope>
    <source>
        <strain evidence="3">DSM 4125</strain>
    </source>
</reference>
<feature type="transmembrane region" description="Helical" evidence="1">
    <location>
        <begin position="85"/>
        <end position="103"/>
    </location>
</feature>
<keyword evidence="1" id="KW-0472">Membrane</keyword>